<evidence type="ECO:0000313" key="2">
    <source>
        <dbReference type="Proteomes" id="UP000886852"/>
    </source>
</evidence>
<evidence type="ECO:0000313" key="1">
    <source>
        <dbReference type="EMBL" id="HIU91310.1"/>
    </source>
</evidence>
<protein>
    <submittedName>
        <fullName evidence="1">Four helix bundle protein</fullName>
    </submittedName>
</protein>
<name>A0A9D1MY74_9BACT</name>
<dbReference type="Pfam" id="PF05635">
    <property type="entry name" value="23S_rRNA_IVP"/>
    <property type="match status" value="1"/>
</dbReference>
<comment type="caution">
    <text evidence="1">The sequence shown here is derived from an EMBL/GenBank/DDBJ whole genome shotgun (WGS) entry which is preliminary data.</text>
</comment>
<reference evidence="1" key="1">
    <citation type="submission" date="2020-10" db="EMBL/GenBank/DDBJ databases">
        <authorList>
            <person name="Gilroy R."/>
        </authorList>
    </citation>
    <scope>NUCLEOTIDE SEQUENCE</scope>
    <source>
        <strain evidence="1">ChiHjej12B11-7776</strain>
    </source>
</reference>
<dbReference type="AlphaFoldDB" id="A0A9D1MY74"/>
<organism evidence="1 2">
    <name type="scientific">Candidatus Fimimonas merdipullorum</name>
    <dbReference type="NCBI Taxonomy" id="2840822"/>
    <lineage>
        <taxon>Bacteria</taxon>
        <taxon>Pseudomonadati</taxon>
        <taxon>Myxococcota</taxon>
        <taxon>Myxococcia</taxon>
        <taxon>Myxococcales</taxon>
        <taxon>Cystobacterineae</taxon>
        <taxon>Myxococcaceae</taxon>
        <taxon>Myxococcaceae incertae sedis</taxon>
        <taxon>Candidatus Fimimonas</taxon>
    </lineage>
</organism>
<proteinExistence type="predicted"/>
<dbReference type="PANTHER" id="PTHR38471:SF2">
    <property type="entry name" value="FOUR HELIX BUNDLE PROTEIN"/>
    <property type="match status" value="1"/>
</dbReference>
<dbReference type="PANTHER" id="PTHR38471">
    <property type="entry name" value="FOUR HELIX BUNDLE PROTEIN"/>
    <property type="match status" value="1"/>
</dbReference>
<feature type="non-terminal residue" evidence="1">
    <location>
        <position position="65"/>
    </location>
</feature>
<dbReference type="EMBL" id="DVOC01000084">
    <property type="protein sequence ID" value="HIU91310.1"/>
    <property type="molecule type" value="Genomic_DNA"/>
</dbReference>
<reference evidence="1" key="2">
    <citation type="journal article" date="2021" name="PeerJ">
        <title>Extensive microbial diversity within the chicken gut microbiome revealed by metagenomics and culture.</title>
        <authorList>
            <person name="Gilroy R."/>
            <person name="Ravi A."/>
            <person name="Getino M."/>
            <person name="Pursley I."/>
            <person name="Horton D.L."/>
            <person name="Alikhan N.F."/>
            <person name="Baker D."/>
            <person name="Gharbi K."/>
            <person name="Hall N."/>
            <person name="Watson M."/>
            <person name="Adriaenssens E.M."/>
            <person name="Foster-Nyarko E."/>
            <person name="Jarju S."/>
            <person name="Secka A."/>
            <person name="Antonio M."/>
            <person name="Oren A."/>
            <person name="Chaudhuri R.R."/>
            <person name="La Ragione R."/>
            <person name="Hildebrand F."/>
            <person name="Pallen M.J."/>
        </authorList>
    </citation>
    <scope>NUCLEOTIDE SEQUENCE</scope>
    <source>
        <strain evidence="1">ChiHjej12B11-7776</strain>
    </source>
</reference>
<dbReference type="Proteomes" id="UP000886852">
    <property type="component" value="Unassembled WGS sequence"/>
</dbReference>
<sequence>MAKTSNELAIEFAVEITELCSRIKGRPEYTKQLIRSASSISANIAEAKYAESNADFVHKLEIAQK</sequence>
<dbReference type="InterPro" id="IPR036583">
    <property type="entry name" value="23S_rRNA_IVS_sf"/>
</dbReference>
<gene>
    <name evidence="1" type="ORF">IAC72_04805</name>
</gene>
<dbReference type="Gene3D" id="1.20.1440.60">
    <property type="entry name" value="23S rRNA-intervening sequence"/>
    <property type="match status" value="1"/>
</dbReference>
<dbReference type="SUPFAM" id="SSF158446">
    <property type="entry name" value="IVS-encoded protein-like"/>
    <property type="match status" value="1"/>
</dbReference>
<accession>A0A9D1MY74</accession>
<dbReference type="NCBIfam" id="TIGR02436">
    <property type="entry name" value="four helix bundle protein"/>
    <property type="match status" value="1"/>
</dbReference>
<dbReference type="InterPro" id="IPR012657">
    <property type="entry name" value="23S_rRNA-intervening_sequence"/>
</dbReference>